<evidence type="ECO:0000259" key="9">
    <source>
        <dbReference type="Pfam" id="PF01545"/>
    </source>
</evidence>
<reference evidence="11 12" key="1">
    <citation type="submission" date="2022-11" db="EMBL/GenBank/DDBJ databases">
        <title>Study of microbial diversity in lake waters.</title>
        <authorList>
            <person name="Zhang J."/>
        </authorList>
    </citation>
    <scope>NUCLEOTIDE SEQUENCE [LARGE SCALE GENOMIC DNA]</scope>
    <source>
        <strain evidence="11 12">DT12</strain>
    </source>
</reference>
<organism evidence="11 12">
    <name type="scientific">Tumebacillus lacus</name>
    <dbReference type="NCBI Taxonomy" id="2995335"/>
    <lineage>
        <taxon>Bacteria</taxon>
        <taxon>Bacillati</taxon>
        <taxon>Bacillota</taxon>
        <taxon>Bacilli</taxon>
        <taxon>Bacillales</taxon>
        <taxon>Alicyclobacillaceae</taxon>
        <taxon>Tumebacillus</taxon>
    </lineage>
</organism>
<dbReference type="Proteomes" id="UP001208017">
    <property type="component" value="Unassembled WGS sequence"/>
</dbReference>
<feature type="region of interest" description="Disordered" evidence="7">
    <location>
        <begin position="1"/>
        <end position="20"/>
    </location>
</feature>
<dbReference type="InterPro" id="IPR058533">
    <property type="entry name" value="Cation_efflux_TM"/>
</dbReference>
<keyword evidence="5 8" id="KW-1133">Transmembrane helix</keyword>
<evidence type="ECO:0000256" key="6">
    <source>
        <dbReference type="ARBA" id="ARBA00023136"/>
    </source>
</evidence>
<dbReference type="SUPFAM" id="SSF160240">
    <property type="entry name" value="Cation efflux protein cytoplasmic domain-like"/>
    <property type="match status" value="1"/>
</dbReference>
<evidence type="ECO:0000313" key="11">
    <source>
        <dbReference type="EMBL" id="MCX7571237.1"/>
    </source>
</evidence>
<evidence type="ECO:0000313" key="12">
    <source>
        <dbReference type="Proteomes" id="UP001208017"/>
    </source>
</evidence>
<dbReference type="InterPro" id="IPR027469">
    <property type="entry name" value="Cation_efflux_TMD_sf"/>
</dbReference>
<evidence type="ECO:0000256" key="1">
    <source>
        <dbReference type="ARBA" id="ARBA00004141"/>
    </source>
</evidence>
<dbReference type="RefSeq" id="WP_267152481.1">
    <property type="nucleotide sequence ID" value="NZ_JAPMLT010000009.1"/>
</dbReference>
<dbReference type="Pfam" id="PF01545">
    <property type="entry name" value="Cation_efflux"/>
    <property type="match status" value="1"/>
</dbReference>
<comment type="caution">
    <text evidence="11">The sequence shown here is derived from an EMBL/GenBank/DDBJ whole genome shotgun (WGS) entry which is preliminary data.</text>
</comment>
<dbReference type="InterPro" id="IPR002524">
    <property type="entry name" value="Cation_efflux"/>
</dbReference>
<feature type="transmembrane region" description="Helical" evidence="8">
    <location>
        <begin position="145"/>
        <end position="165"/>
    </location>
</feature>
<dbReference type="EMBL" id="JAPMLT010000009">
    <property type="protein sequence ID" value="MCX7571237.1"/>
    <property type="molecule type" value="Genomic_DNA"/>
</dbReference>
<dbReference type="NCBIfam" id="TIGR01297">
    <property type="entry name" value="CDF"/>
    <property type="match status" value="1"/>
</dbReference>
<proteinExistence type="inferred from homology"/>
<comment type="subcellular location">
    <subcellularLocation>
        <location evidence="1">Membrane</location>
        <topology evidence="1">Multi-pass membrane protein</topology>
    </subcellularLocation>
</comment>
<feature type="transmembrane region" description="Helical" evidence="8">
    <location>
        <begin position="106"/>
        <end position="125"/>
    </location>
</feature>
<dbReference type="InterPro" id="IPR050291">
    <property type="entry name" value="CDF_Transporter"/>
</dbReference>
<dbReference type="PANTHER" id="PTHR43840:SF50">
    <property type="entry name" value="MANGANESE EFFLUX SYSTEM PROTEIN MNES"/>
    <property type="match status" value="1"/>
</dbReference>
<dbReference type="InterPro" id="IPR027470">
    <property type="entry name" value="Cation_efflux_CTD"/>
</dbReference>
<evidence type="ECO:0000256" key="5">
    <source>
        <dbReference type="ARBA" id="ARBA00022989"/>
    </source>
</evidence>
<feature type="domain" description="Cation efflux protein cytoplasmic" evidence="10">
    <location>
        <begin position="240"/>
        <end position="315"/>
    </location>
</feature>
<evidence type="ECO:0000256" key="2">
    <source>
        <dbReference type="ARBA" id="ARBA00008114"/>
    </source>
</evidence>
<name>A0ABT3X5W0_9BACL</name>
<dbReference type="Gene3D" id="1.20.1510.10">
    <property type="entry name" value="Cation efflux protein transmembrane domain"/>
    <property type="match status" value="1"/>
</dbReference>
<protein>
    <submittedName>
        <fullName evidence="11">Cation diffusion facilitator family transporter</fullName>
    </submittedName>
</protein>
<keyword evidence="12" id="KW-1185">Reference proteome</keyword>
<feature type="domain" description="Cation efflux protein transmembrane" evidence="9">
    <location>
        <begin position="44"/>
        <end position="235"/>
    </location>
</feature>
<accession>A0ABT3X5W0</accession>
<evidence type="ECO:0000256" key="7">
    <source>
        <dbReference type="SAM" id="MobiDB-lite"/>
    </source>
</evidence>
<comment type="similarity">
    <text evidence="2">Belongs to the cation diffusion facilitator (CDF) transporter (TC 2.A.4) family.</text>
</comment>
<feature type="transmembrane region" description="Helical" evidence="8">
    <location>
        <begin position="42"/>
        <end position="64"/>
    </location>
</feature>
<keyword evidence="6 8" id="KW-0472">Membrane</keyword>
<sequence>MASAKEKGAGRLQGGAPADAARDLGARGNLDKQQRLKAAEKGAWVSIGVYLLLSVLKISVGYLANSKALFADGLNNSTDIVASVAVLIGLRIARKPPDEDHKYGHYRAETVATFVAAIIMSIVGFDVLWDAVRSFWAGERAVPSAISMWVALFAAGVMLGVYAYNSRLGKQLNSQALLAAAADNRSDAMVSLGAFAGILGAQFGLYWLDPAAALLVGVIILKTAYEIFREAAHALTDGYDEVHLKKMEGMILSVHDVRAIKDIKARSYGSNVFVDVVIGVDPQLTVGESHAITEEIEHLLYVREKVEYVHIHVEPVS</sequence>
<evidence type="ECO:0000256" key="8">
    <source>
        <dbReference type="SAM" id="Phobius"/>
    </source>
</evidence>
<keyword evidence="3" id="KW-0813">Transport</keyword>
<dbReference type="InterPro" id="IPR036837">
    <property type="entry name" value="Cation_efflux_CTD_sf"/>
</dbReference>
<dbReference type="Gene3D" id="3.30.70.1350">
    <property type="entry name" value="Cation efflux protein, cytoplasmic domain"/>
    <property type="match status" value="1"/>
</dbReference>
<evidence type="ECO:0000256" key="4">
    <source>
        <dbReference type="ARBA" id="ARBA00022692"/>
    </source>
</evidence>
<gene>
    <name evidence="11" type="ORF">OS242_14895</name>
</gene>
<evidence type="ECO:0000259" key="10">
    <source>
        <dbReference type="Pfam" id="PF16916"/>
    </source>
</evidence>
<keyword evidence="4 8" id="KW-0812">Transmembrane</keyword>
<dbReference type="SUPFAM" id="SSF161111">
    <property type="entry name" value="Cation efflux protein transmembrane domain-like"/>
    <property type="match status" value="1"/>
</dbReference>
<dbReference type="Pfam" id="PF16916">
    <property type="entry name" value="ZT_dimer"/>
    <property type="match status" value="1"/>
</dbReference>
<evidence type="ECO:0000256" key="3">
    <source>
        <dbReference type="ARBA" id="ARBA00022448"/>
    </source>
</evidence>
<dbReference type="PANTHER" id="PTHR43840">
    <property type="entry name" value="MITOCHONDRIAL METAL TRANSPORTER 1-RELATED"/>
    <property type="match status" value="1"/>
</dbReference>